<dbReference type="GeneID" id="100890673"/>
<evidence type="ECO:0000313" key="3">
    <source>
        <dbReference type="Proteomes" id="UP000007110"/>
    </source>
</evidence>
<dbReference type="KEGG" id="spu:115918139"/>
<dbReference type="InterPro" id="IPR013761">
    <property type="entry name" value="SAM/pointed_sf"/>
</dbReference>
<dbReference type="Gene3D" id="1.10.150.50">
    <property type="entry name" value="Transcription Factor, Ets-1"/>
    <property type="match status" value="1"/>
</dbReference>
<protein>
    <recommendedName>
        <fullName evidence="1">SAM domain-containing protein</fullName>
    </recommendedName>
</protein>
<dbReference type="Pfam" id="PF07647">
    <property type="entry name" value="SAM_2"/>
    <property type="match status" value="1"/>
</dbReference>
<evidence type="ECO:0000313" key="2">
    <source>
        <dbReference type="EnsemblMetazoa" id="XP_030838849"/>
    </source>
</evidence>
<dbReference type="PANTHER" id="PTHR20843">
    <property type="entry name" value="STERILE ALPHA MOTIF DOMAIN CONTAINING PROTEIN 10"/>
    <property type="match status" value="1"/>
</dbReference>
<dbReference type="PROSITE" id="PS50105">
    <property type="entry name" value="SAM_DOMAIN"/>
    <property type="match status" value="1"/>
</dbReference>
<organism evidence="2 3">
    <name type="scientific">Strongylocentrotus purpuratus</name>
    <name type="common">Purple sea urchin</name>
    <dbReference type="NCBI Taxonomy" id="7668"/>
    <lineage>
        <taxon>Eukaryota</taxon>
        <taxon>Metazoa</taxon>
        <taxon>Echinodermata</taxon>
        <taxon>Eleutherozoa</taxon>
        <taxon>Echinozoa</taxon>
        <taxon>Echinoidea</taxon>
        <taxon>Euechinoidea</taxon>
        <taxon>Echinacea</taxon>
        <taxon>Camarodonta</taxon>
        <taxon>Echinidea</taxon>
        <taxon>Strongylocentrotidae</taxon>
        <taxon>Strongylocentrotus</taxon>
    </lineage>
</organism>
<dbReference type="SMART" id="SM00454">
    <property type="entry name" value="SAM"/>
    <property type="match status" value="1"/>
</dbReference>
<dbReference type="KEGG" id="spu:100890673"/>
<evidence type="ECO:0000259" key="1">
    <source>
        <dbReference type="PROSITE" id="PS50105"/>
    </source>
</evidence>
<dbReference type="EnsemblMetazoa" id="XM_030982983">
    <property type="protein sequence ID" value="XP_030838843"/>
    <property type="gene ID" value="LOC100890673"/>
</dbReference>
<reference evidence="2" key="2">
    <citation type="submission" date="2021-01" db="UniProtKB">
        <authorList>
            <consortium name="EnsemblMetazoa"/>
        </authorList>
    </citation>
    <scope>IDENTIFICATION</scope>
</reference>
<dbReference type="PANTHER" id="PTHR20843:SF0">
    <property type="entry name" value="PROTEIN AVEUGLE"/>
    <property type="match status" value="1"/>
</dbReference>
<dbReference type="EnsemblMetazoa" id="XM_030982989">
    <property type="protein sequence ID" value="XP_030838849"/>
    <property type="gene ID" value="LOC115918139"/>
</dbReference>
<dbReference type="GO" id="GO:0007169">
    <property type="term" value="P:cell surface receptor protein tyrosine kinase signaling pathway"/>
    <property type="evidence" value="ECO:0000318"/>
    <property type="project" value="GO_Central"/>
</dbReference>
<dbReference type="GO" id="GO:0009898">
    <property type="term" value="C:cytoplasmic side of plasma membrane"/>
    <property type="evidence" value="ECO:0000318"/>
    <property type="project" value="GO_Central"/>
</dbReference>
<dbReference type="RefSeq" id="XP_030838849.1">
    <property type="nucleotide sequence ID" value="XM_030982989.1"/>
</dbReference>
<proteinExistence type="predicted"/>
<feature type="domain" description="SAM" evidence="1">
    <location>
        <begin position="51"/>
        <end position="117"/>
    </location>
</feature>
<dbReference type="OrthoDB" id="434324at2759"/>
<dbReference type="Proteomes" id="UP000007110">
    <property type="component" value="Unassembled WGS sequence"/>
</dbReference>
<dbReference type="GeneID" id="115918139"/>
<name>A0A7M7SXM6_STRPU</name>
<accession>A0A7M7SXM6</accession>
<dbReference type="AlphaFoldDB" id="A0A7M7SXM6"/>
<dbReference type="RefSeq" id="XP_030838843.1">
    <property type="nucleotide sequence ID" value="XM_030982983.1"/>
</dbReference>
<keyword evidence="3" id="KW-1185">Reference proteome</keyword>
<dbReference type="OMA" id="KHHTHYY"/>
<dbReference type="InterPro" id="IPR001660">
    <property type="entry name" value="SAM"/>
</dbReference>
<sequence>MSNPRYGGRSDINAKIKLGLSNGSLDSRTSNLQRGGLNKKSSRVKKSVYLWTAADVRSWLQRKHRDYFERYYSLFLEHDISGRALVRLNEMKLERMGIENKEHRMDLHEQILKLRIKHEQNELRLLRKTDVVVNKD</sequence>
<dbReference type="SUPFAM" id="SSF47769">
    <property type="entry name" value="SAM/Pointed domain"/>
    <property type="match status" value="1"/>
</dbReference>
<dbReference type="InParanoid" id="A0A7M7SXM6"/>
<dbReference type="InterPro" id="IPR052268">
    <property type="entry name" value="SAM_domain-containing_protein"/>
</dbReference>
<reference evidence="3" key="1">
    <citation type="submission" date="2015-02" db="EMBL/GenBank/DDBJ databases">
        <title>Genome sequencing for Strongylocentrotus purpuratus.</title>
        <authorList>
            <person name="Murali S."/>
            <person name="Liu Y."/>
            <person name="Vee V."/>
            <person name="English A."/>
            <person name="Wang M."/>
            <person name="Skinner E."/>
            <person name="Han Y."/>
            <person name="Muzny D.M."/>
            <person name="Worley K.C."/>
            <person name="Gibbs R.A."/>
        </authorList>
    </citation>
    <scope>NUCLEOTIDE SEQUENCE</scope>
</reference>